<keyword evidence="2" id="KW-1185">Reference proteome</keyword>
<proteinExistence type="predicted"/>
<comment type="caution">
    <text evidence="1">The sequence shown here is derived from an EMBL/GenBank/DDBJ whole genome shotgun (WGS) entry which is preliminary data.</text>
</comment>
<evidence type="ECO:0000313" key="1">
    <source>
        <dbReference type="EMBL" id="KAI5677709.1"/>
    </source>
</evidence>
<sequence>MSGGNGDTQNVVQDIEALRDRMDAQEAAIRTLEVNLDQRFRRLDQRFDEMINRFDALGVDANRNKNGGQRPRDQLARGGIANVAGYNSSDEEEDLVLAEDQNRPARRGGGRYNNNNYNTQNNNDYYGGDFGLKVDIPSFYGNLGIEDFVDWIVEIDQFFEYMDIPQEKRVKLVRNNLRESEVHQVSRYLDGLKQQIRDRIRVQVVKSVTEAKNLAIKAKLMIRDRGGSRIEETSRSFADRSKAAQGWNQGTEWKEDKGPGKKVAELKEGQKAATNPYAKPILVSVIIVDNLVTDQINVLLGNLLM</sequence>
<dbReference type="Proteomes" id="UP001060085">
    <property type="component" value="Linkage Group LG02"/>
</dbReference>
<reference evidence="2" key="1">
    <citation type="journal article" date="2023" name="Nat. Plants">
        <title>Single-cell RNA sequencing provides a high-resolution roadmap for understanding the multicellular compartmentation of specialized metabolism.</title>
        <authorList>
            <person name="Sun S."/>
            <person name="Shen X."/>
            <person name="Li Y."/>
            <person name="Li Y."/>
            <person name="Wang S."/>
            <person name="Li R."/>
            <person name="Zhang H."/>
            <person name="Shen G."/>
            <person name="Guo B."/>
            <person name="Wei J."/>
            <person name="Xu J."/>
            <person name="St-Pierre B."/>
            <person name="Chen S."/>
            <person name="Sun C."/>
        </authorList>
    </citation>
    <scope>NUCLEOTIDE SEQUENCE [LARGE SCALE GENOMIC DNA]</scope>
</reference>
<accession>A0ACC0BYL5</accession>
<protein>
    <submittedName>
        <fullName evidence="1">Uncharacterized protein</fullName>
    </submittedName>
</protein>
<organism evidence="1 2">
    <name type="scientific">Catharanthus roseus</name>
    <name type="common">Madagascar periwinkle</name>
    <name type="synonym">Vinca rosea</name>
    <dbReference type="NCBI Taxonomy" id="4058"/>
    <lineage>
        <taxon>Eukaryota</taxon>
        <taxon>Viridiplantae</taxon>
        <taxon>Streptophyta</taxon>
        <taxon>Embryophyta</taxon>
        <taxon>Tracheophyta</taxon>
        <taxon>Spermatophyta</taxon>
        <taxon>Magnoliopsida</taxon>
        <taxon>eudicotyledons</taxon>
        <taxon>Gunneridae</taxon>
        <taxon>Pentapetalae</taxon>
        <taxon>asterids</taxon>
        <taxon>lamiids</taxon>
        <taxon>Gentianales</taxon>
        <taxon>Apocynaceae</taxon>
        <taxon>Rauvolfioideae</taxon>
        <taxon>Vinceae</taxon>
        <taxon>Catharanthinae</taxon>
        <taxon>Catharanthus</taxon>
    </lineage>
</organism>
<gene>
    <name evidence="1" type="ORF">M9H77_08659</name>
</gene>
<name>A0ACC0BYL5_CATRO</name>
<dbReference type="EMBL" id="CM044702">
    <property type="protein sequence ID" value="KAI5677709.1"/>
    <property type="molecule type" value="Genomic_DNA"/>
</dbReference>
<evidence type="ECO:0000313" key="2">
    <source>
        <dbReference type="Proteomes" id="UP001060085"/>
    </source>
</evidence>